<gene>
    <name evidence="7" type="ORF">MJAP1_001800</name>
</gene>
<dbReference type="InterPro" id="IPR038261">
    <property type="entry name" value="GPP34-like_sf"/>
</dbReference>
<proteinExistence type="inferred from homology"/>
<keyword evidence="5" id="KW-0472">Membrane</keyword>
<keyword evidence="8" id="KW-1185">Reference proteome</keyword>
<comment type="subcellular location">
    <subcellularLocation>
        <location evidence="1">Golgi apparatus membrane</location>
        <topology evidence="1">Peripheral membrane protein</topology>
        <orientation evidence="1">Cytoplasmic side</orientation>
    </subcellularLocation>
</comment>
<dbReference type="PANTHER" id="PTHR12704:SF2">
    <property type="entry name" value="GOLGI PHOSPHOPROTEIN 3 HOMOLOG SAURON"/>
    <property type="match status" value="1"/>
</dbReference>
<keyword evidence="3" id="KW-0333">Golgi apparatus</keyword>
<sequence length="389" mass="42978">MSAASGLQRRRAPGGEARTGTPYASDDEDDVVRGRSAQRVKDGIVERSAGSGSIAAIDTRSGQRYAYDPRDVGDEREMLSHPRLTLMEEVLLLGLKDRQGYLSFWNDNISYTLRGAILMELALRGRIAVARNGEQKRFEVADRLVEVRDAKNTGEPLLDETLRMIKSSPPAGIAEWMDLLSGETWNVMKLNLQLKQVRERLAKGLVDKGVLRTEKRNFLLFDMPTHPVADPSLKDAVLRRLYAMITSKSQSVHPDEYYKEEKGQIALRITRTLCMVCCAYCGNVLDNTLAHLPSETHEEAFQRVVSLLVSFGQWPMAPDTPGGGLPGRGTATSFSSASAPKKKTKHKIGAGDADLVLAMRRELEQSSSESAFEVIAGVLNVFVRMDALV</sequence>
<dbReference type="GO" id="GO:0000139">
    <property type="term" value="C:Golgi membrane"/>
    <property type="evidence" value="ECO:0007669"/>
    <property type="project" value="UniProtKB-SubCell"/>
</dbReference>
<evidence type="ECO:0000256" key="6">
    <source>
        <dbReference type="SAM" id="MobiDB-lite"/>
    </source>
</evidence>
<dbReference type="Gene3D" id="1.10.3630.10">
    <property type="entry name" value="yeast vps74-n-term truncation variant domain like"/>
    <property type="match status" value="1"/>
</dbReference>
<evidence type="ECO:0000313" key="7">
    <source>
        <dbReference type="EMBL" id="WFD38836.1"/>
    </source>
</evidence>
<keyword evidence="4" id="KW-0446">Lipid-binding</keyword>
<dbReference type="EMBL" id="CP119959">
    <property type="protein sequence ID" value="WFD38836.1"/>
    <property type="molecule type" value="Genomic_DNA"/>
</dbReference>
<name>A0AAF0JFD0_9BASI</name>
<dbReference type="PANTHER" id="PTHR12704">
    <property type="entry name" value="TRANS-GOLGI PROTEIN GMX33"/>
    <property type="match status" value="1"/>
</dbReference>
<reference evidence="7" key="1">
    <citation type="submission" date="2023-03" db="EMBL/GenBank/DDBJ databases">
        <title>Mating type loci evolution in Malassezia.</title>
        <authorList>
            <person name="Coelho M.A."/>
        </authorList>
    </citation>
    <scope>NUCLEOTIDE SEQUENCE</scope>
    <source>
        <strain evidence="7">CBS 9431</strain>
    </source>
</reference>
<dbReference type="GO" id="GO:0031985">
    <property type="term" value="C:Golgi cisterna"/>
    <property type="evidence" value="ECO:0007669"/>
    <property type="project" value="TreeGrafter"/>
</dbReference>
<dbReference type="Proteomes" id="UP001217754">
    <property type="component" value="Chromosome 2"/>
</dbReference>
<evidence type="ECO:0000256" key="1">
    <source>
        <dbReference type="ARBA" id="ARBA00004255"/>
    </source>
</evidence>
<protein>
    <recommendedName>
        <fullName evidence="9">Vacuolar protein sorting-associated protein 74</fullName>
    </recommendedName>
</protein>
<dbReference type="Pfam" id="PF05719">
    <property type="entry name" value="GPP34"/>
    <property type="match status" value="1"/>
</dbReference>
<evidence type="ECO:0000256" key="5">
    <source>
        <dbReference type="ARBA" id="ARBA00023136"/>
    </source>
</evidence>
<dbReference type="RefSeq" id="XP_060121733.1">
    <property type="nucleotide sequence ID" value="XM_060265750.1"/>
</dbReference>
<dbReference type="GO" id="GO:0007030">
    <property type="term" value="P:Golgi organization"/>
    <property type="evidence" value="ECO:0007669"/>
    <property type="project" value="TreeGrafter"/>
</dbReference>
<dbReference type="GeneID" id="85225449"/>
<organism evidence="7 8">
    <name type="scientific">Malassezia japonica</name>
    <dbReference type="NCBI Taxonomy" id="223818"/>
    <lineage>
        <taxon>Eukaryota</taxon>
        <taxon>Fungi</taxon>
        <taxon>Dikarya</taxon>
        <taxon>Basidiomycota</taxon>
        <taxon>Ustilaginomycotina</taxon>
        <taxon>Malasseziomycetes</taxon>
        <taxon>Malasseziales</taxon>
        <taxon>Malasseziaceae</taxon>
        <taxon>Malassezia</taxon>
    </lineage>
</organism>
<dbReference type="InterPro" id="IPR008628">
    <property type="entry name" value="GPP34-like"/>
</dbReference>
<evidence type="ECO:0008006" key="9">
    <source>
        <dbReference type="Google" id="ProtNLM"/>
    </source>
</evidence>
<dbReference type="GO" id="GO:0005829">
    <property type="term" value="C:cytosol"/>
    <property type="evidence" value="ECO:0007669"/>
    <property type="project" value="TreeGrafter"/>
</dbReference>
<accession>A0AAF0JFD0</accession>
<dbReference type="GO" id="GO:0070273">
    <property type="term" value="F:phosphatidylinositol-4-phosphate binding"/>
    <property type="evidence" value="ECO:0007669"/>
    <property type="project" value="InterPro"/>
</dbReference>
<evidence type="ECO:0000256" key="3">
    <source>
        <dbReference type="ARBA" id="ARBA00023034"/>
    </source>
</evidence>
<dbReference type="AlphaFoldDB" id="A0AAF0JFD0"/>
<comment type="similarity">
    <text evidence="2">Belongs to the GOLPH3/VPS74 family.</text>
</comment>
<evidence type="ECO:0000256" key="4">
    <source>
        <dbReference type="ARBA" id="ARBA00023121"/>
    </source>
</evidence>
<dbReference type="GO" id="GO:0048194">
    <property type="term" value="P:Golgi vesicle budding"/>
    <property type="evidence" value="ECO:0007669"/>
    <property type="project" value="TreeGrafter"/>
</dbReference>
<feature type="region of interest" description="Disordered" evidence="6">
    <location>
        <begin position="1"/>
        <end position="39"/>
    </location>
</feature>
<dbReference type="GO" id="GO:0006890">
    <property type="term" value="P:retrograde vesicle-mediated transport, Golgi to endoplasmic reticulum"/>
    <property type="evidence" value="ECO:0007669"/>
    <property type="project" value="TreeGrafter"/>
</dbReference>
<feature type="region of interest" description="Disordered" evidence="6">
    <location>
        <begin position="319"/>
        <end position="343"/>
    </location>
</feature>
<dbReference type="GO" id="GO:0043001">
    <property type="term" value="P:Golgi to plasma membrane protein transport"/>
    <property type="evidence" value="ECO:0007669"/>
    <property type="project" value="TreeGrafter"/>
</dbReference>
<dbReference type="GO" id="GO:0005802">
    <property type="term" value="C:trans-Golgi network"/>
    <property type="evidence" value="ECO:0007669"/>
    <property type="project" value="TreeGrafter"/>
</dbReference>
<evidence type="ECO:0000313" key="8">
    <source>
        <dbReference type="Proteomes" id="UP001217754"/>
    </source>
</evidence>
<evidence type="ECO:0000256" key="2">
    <source>
        <dbReference type="ARBA" id="ARBA00007284"/>
    </source>
</evidence>